<evidence type="ECO:0000313" key="1">
    <source>
        <dbReference type="EMBL" id="KAF0852763.1"/>
    </source>
</evidence>
<sequence>MVQRIVLQVATRCGNVHVFNCDASRKLSDLDSVLATIDNFPLNTSFRYLVCDFGNHKREVSSWSGMQPLRPDDRIEEAWLKHMSSGNKLSLYAFAQEASSVVADWMSTSLPPLRRPGDDRVQHVKRSDSSSVLTALKLSSSDVVAHVQSILHFPNILSSHVLDAFADIIRNPRSAVDWATDPIVGPLLSGIFNEISSDNVRVVWESASPDTP</sequence>
<comment type="caution">
    <text evidence="1">The sequence shown here is derived from an EMBL/GenBank/DDBJ whole genome shotgun (WGS) entry which is preliminary data.</text>
</comment>
<protein>
    <submittedName>
        <fullName evidence="1">Putative mitochondrial protein</fullName>
    </submittedName>
</protein>
<gene>
    <name evidence="1" type="ORF">ANDGO_06624</name>
</gene>
<proteinExistence type="predicted"/>
<keyword evidence="2" id="KW-1185">Reference proteome</keyword>
<accession>A0A8K0F2B5</accession>
<dbReference type="Proteomes" id="UP000799049">
    <property type="component" value="Unassembled WGS sequence"/>
</dbReference>
<evidence type="ECO:0000313" key="2">
    <source>
        <dbReference type="Proteomes" id="UP000799049"/>
    </source>
</evidence>
<dbReference type="AlphaFoldDB" id="A0A8K0F2B5"/>
<organism evidence="1 2">
    <name type="scientific">Andalucia godoyi</name>
    <name type="common">Flagellate</name>
    <dbReference type="NCBI Taxonomy" id="505711"/>
    <lineage>
        <taxon>Eukaryota</taxon>
        <taxon>Discoba</taxon>
        <taxon>Jakobida</taxon>
        <taxon>Andalucina</taxon>
        <taxon>Andaluciidae</taxon>
        <taxon>Andalucia</taxon>
    </lineage>
</organism>
<dbReference type="EMBL" id="VRVR01000017">
    <property type="protein sequence ID" value="KAF0852763.1"/>
    <property type="molecule type" value="Genomic_DNA"/>
</dbReference>
<name>A0A8K0F2B5_ANDGO</name>
<reference evidence="1" key="1">
    <citation type="submission" date="2019-09" db="EMBL/GenBank/DDBJ databases">
        <title>The Mitochondrial Proteome of the Jakobid, Andalucia godoyi, a Protist With the Most Gene-Rich and Bacteria-Like Mitochondrial Genome.</title>
        <authorList>
            <person name="Gray M.W."/>
            <person name="Burger G."/>
            <person name="Derelle R."/>
            <person name="Klimes V."/>
            <person name="Leger M."/>
            <person name="Sarrasin M."/>
            <person name="Vlcek C."/>
            <person name="Roger A.J."/>
            <person name="Elias M."/>
            <person name="Lang B.F."/>
        </authorList>
    </citation>
    <scope>NUCLEOTIDE SEQUENCE</scope>
    <source>
        <strain evidence="1">And28</strain>
    </source>
</reference>